<name>F0XEP6_GROCL</name>
<gene>
    <name evidence="2" type="ORF">CMQ_783</name>
</gene>
<feature type="region of interest" description="Disordered" evidence="1">
    <location>
        <begin position="1"/>
        <end position="24"/>
    </location>
</feature>
<evidence type="ECO:0000313" key="2">
    <source>
        <dbReference type="EMBL" id="EFX03855.1"/>
    </source>
</evidence>
<evidence type="ECO:0000313" key="3">
    <source>
        <dbReference type="Proteomes" id="UP000007796"/>
    </source>
</evidence>
<dbReference type="AlphaFoldDB" id="F0XEP6"/>
<dbReference type="Proteomes" id="UP000007796">
    <property type="component" value="Unassembled WGS sequence"/>
</dbReference>
<feature type="compositionally biased region" description="Gly residues" evidence="1">
    <location>
        <begin position="352"/>
        <end position="361"/>
    </location>
</feature>
<reference evidence="2 3" key="1">
    <citation type="journal article" date="2011" name="Proc. Natl. Acad. Sci. U.S.A.">
        <title>Genome and transcriptome analyses of the mountain pine beetle-fungal symbiont Grosmannia clavigera, a lodgepole pine pathogen.</title>
        <authorList>
            <person name="DiGuistini S."/>
            <person name="Wang Y."/>
            <person name="Liao N.Y."/>
            <person name="Taylor G."/>
            <person name="Tanguay P."/>
            <person name="Feau N."/>
            <person name="Henrissat B."/>
            <person name="Chan S.K."/>
            <person name="Hesse-Orce U."/>
            <person name="Alamouti S.M."/>
            <person name="Tsui C.K.M."/>
            <person name="Docking R.T."/>
            <person name="Levasseur A."/>
            <person name="Haridas S."/>
            <person name="Robertson G."/>
            <person name="Birol I."/>
            <person name="Holt R.A."/>
            <person name="Marra M.A."/>
            <person name="Hamelin R.C."/>
            <person name="Hirst M."/>
            <person name="Jones S.J.M."/>
            <person name="Bohlmann J."/>
            <person name="Breuil C."/>
        </authorList>
    </citation>
    <scope>NUCLEOTIDE SEQUENCE [LARGE SCALE GENOMIC DNA]</scope>
    <source>
        <strain evidence="3">kw1407 / UAMH 11150</strain>
    </source>
</reference>
<proteinExistence type="predicted"/>
<dbReference type="GeneID" id="25981417"/>
<organism evidence="3">
    <name type="scientific">Grosmannia clavigera (strain kw1407 / UAMH 11150)</name>
    <name type="common">Blue stain fungus</name>
    <name type="synonym">Graphiocladiella clavigera</name>
    <dbReference type="NCBI Taxonomy" id="655863"/>
    <lineage>
        <taxon>Eukaryota</taxon>
        <taxon>Fungi</taxon>
        <taxon>Dikarya</taxon>
        <taxon>Ascomycota</taxon>
        <taxon>Pezizomycotina</taxon>
        <taxon>Sordariomycetes</taxon>
        <taxon>Sordariomycetidae</taxon>
        <taxon>Ophiostomatales</taxon>
        <taxon>Ophiostomataceae</taxon>
        <taxon>Leptographium</taxon>
    </lineage>
</organism>
<feature type="compositionally biased region" description="Pro residues" evidence="1">
    <location>
        <begin position="1"/>
        <end position="13"/>
    </location>
</feature>
<accession>F0XEP6</accession>
<dbReference type="InParanoid" id="F0XEP6"/>
<feature type="region of interest" description="Disordered" evidence="1">
    <location>
        <begin position="109"/>
        <end position="133"/>
    </location>
</feature>
<sequence>MLPEIVPLPPPSPQSAQSVVDSSDVERLADDLCRQHLEGQAMTGPDPTTAVDYDADSSWQHSVDLDLEVDDGISISSAAATPSLPPYRLRSMSSFASVPSQMPRAAVAAASTLPRSRQPARHHSYHHPPLPQTWIETTTCPQQEELQLQLQLQQQQQPRQLPPLLLPLSAASLALPQLAPTHRDVPSSGYDLCSWLDKTVGRGHVTGITLPTALSTMSTMPAELVPKTDGLEIDPDVDASSDADNSRDAAMCTEVAREIRMARLVRAAVTGQASGSKANPGPSPIPHDMASIAEDPDDDFLPMSLRMAGQPGGIRKVSFGLLHVRLSAAEIARRCPNLVYSRPRMRRRRPPGSGGAGGSSGGHRSFKAASRSPQPSAGSMAGEPDCEPPLALSTTLPSPALDLAADSMAVDFVEAAET</sequence>
<feature type="compositionally biased region" description="Low complexity" evidence="1">
    <location>
        <begin position="388"/>
        <end position="397"/>
    </location>
</feature>
<dbReference type="RefSeq" id="XP_014173337.1">
    <property type="nucleotide sequence ID" value="XM_014317862.1"/>
</dbReference>
<dbReference type="EMBL" id="GL629765">
    <property type="protein sequence ID" value="EFX03855.1"/>
    <property type="molecule type" value="Genomic_DNA"/>
</dbReference>
<dbReference type="eggNOG" id="ENOG502RJ5V">
    <property type="taxonomic scope" value="Eukaryota"/>
</dbReference>
<feature type="region of interest" description="Disordered" evidence="1">
    <location>
        <begin position="341"/>
        <end position="397"/>
    </location>
</feature>
<keyword evidence="3" id="KW-1185">Reference proteome</keyword>
<dbReference type="HOGENOM" id="CLU_657306_0_0_1"/>
<evidence type="ECO:0000256" key="1">
    <source>
        <dbReference type="SAM" id="MobiDB-lite"/>
    </source>
</evidence>
<protein>
    <submittedName>
        <fullName evidence="2">Uncharacterized protein</fullName>
    </submittedName>
</protein>